<dbReference type="EMBL" id="JAMZEC010000001">
    <property type="protein sequence ID" value="MCP2346740.1"/>
    <property type="molecule type" value="Genomic_DNA"/>
</dbReference>
<organism evidence="2 3">
    <name type="scientific">Nonomuraea roseoviolacea subsp. carminata</name>
    <dbReference type="NCBI Taxonomy" id="160689"/>
    <lineage>
        <taxon>Bacteria</taxon>
        <taxon>Bacillati</taxon>
        <taxon>Actinomycetota</taxon>
        <taxon>Actinomycetes</taxon>
        <taxon>Streptosporangiales</taxon>
        <taxon>Streptosporangiaceae</taxon>
        <taxon>Nonomuraea</taxon>
    </lineage>
</organism>
<comment type="caution">
    <text evidence="2">The sequence shown here is derived from an EMBL/GenBank/DDBJ whole genome shotgun (WGS) entry which is preliminary data.</text>
</comment>
<feature type="region of interest" description="Disordered" evidence="1">
    <location>
        <begin position="305"/>
        <end position="334"/>
    </location>
</feature>
<protein>
    <recommendedName>
        <fullName evidence="4">TolB-like translocation protein</fullName>
    </recommendedName>
</protein>
<dbReference type="Gene3D" id="2.120.10.30">
    <property type="entry name" value="TolB, C-terminal domain"/>
    <property type="match status" value="1"/>
</dbReference>
<sequence>MRADRRRILAGICSITALVGAGGGYVAWAIAERPAAVATAAPAAPAAAGPGTLVFLDHGRALAQVPVTDPGAAPVRRAPVCLRSYTAGGTTVCLRTVAVPAGFEAAFLRGDQEIAEPVRVDGTPSRARVSPSGRLTAWTVFRTGDSYNPGAFATTTGIYDTRTGTLHGSLEDFTVIVDGKPYQREDRNFWGVTFAADDRTFYATMGSAHRIWLLRGDLASRTLTAVGRDVECPSLSPDGTRLAYKKRVGTRWRLHVRDLRTGRETPLAERAEVDDQAAWMDDATLAYARPDGGGRVSLFAVPADGTGAPRLLRRDASSPAVVRSPGQSHSQATP</sequence>
<dbReference type="SUPFAM" id="SSF82171">
    <property type="entry name" value="DPP6 N-terminal domain-like"/>
    <property type="match status" value="1"/>
</dbReference>
<reference evidence="2 3" key="1">
    <citation type="submission" date="2022-06" db="EMBL/GenBank/DDBJ databases">
        <title>Sequencing the genomes of 1000 actinobacteria strains.</title>
        <authorList>
            <person name="Klenk H.-P."/>
        </authorList>
    </citation>
    <scope>NUCLEOTIDE SEQUENCE [LARGE SCALE GENOMIC DNA]</scope>
    <source>
        <strain evidence="2 3">DSM 44170</strain>
    </source>
</reference>
<dbReference type="Proteomes" id="UP001320766">
    <property type="component" value="Unassembled WGS sequence"/>
</dbReference>
<dbReference type="RefSeq" id="WP_253769176.1">
    <property type="nucleotide sequence ID" value="NZ_BAAAVE010000040.1"/>
</dbReference>
<keyword evidence="3" id="KW-1185">Reference proteome</keyword>
<proteinExistence type="predicted"/>
<evidence type="ECO:0008006" key="4">
    <source>
        <dbReference type="Google" id="ProtNLM"/>
    </source>
</evidence>
<dbReference type="InterPro" id="IPR011042">
    <property type="entry name" value="6-blade_b-propeller_TolB-like"/>
</dbReference>
<name>A0ABT1JYC0_9ACTN</name>
<accession>A0ABT1JYC0</accession>
<evidence type="ECO:0000256" key="1">
    <source>
        <dbReference type="SAM" id="MobiDB-lite"/>
    </source>
</evidence>
<evidence type="ECO:0000313" key="3">
    <source>
        <dbReference type="Proteomes" id="UP001320766"/>
    </source>
</evidence>
<feature type="compositionally biased region" description="Polar residues" evidence="1">
    <location>
        <begin position="325"/>
        <end position="334"/>
    </location>
</feature>
<evidence type="ECO:0000313" key="2">
    <source>
        <dbReference type="EMBL" id="MCP2346740.1"/>
    </source>
</evidence>
<gene>
    <name evidence="2" type="ORF">HD595_002862</name>
</gene>